<organism evidence="1 2">
    <name type="scientific">Ascodesmis nigricans</name>
    <dbReference type="NCBI Taxonomy" id="341454"/>
    <lineage>
        <taxon>Eukaryota</taxon>
        <taxon>Fungi</taxon>
        <taxon>Dikarya</taxon>
        <taxon>Ascomycota</taxon>
        <taxon>Pezizomycotina</taxon>
        <taxon>Pezizomycetes</taxon>
        <taxon>Pezizales</taxon>
        <taxon>Ascodesmidaceae</taxon>
        <taxon>Ascodesmis</taxon>
    </lineage>
</organism>
<dbReference type="OrthoDB" id="5391496at2759"/>
<accession>A0A4S2MZX8</accession>
<protein>
    <submittedName>
        <fullName evidence="1">Uncharacterized protein</fullName>
    </submittedName>
</protein>
<dbReference type="InParanoid" id="A0A4S2MZX8"/>
<gene>
    <name evidence="1" type="ORF">EX30DRAFT_183911</name>
</gene>
<evidence type="ECO:0000313" key="2">
    <source>
        <dbReference type="Proteomes" id="UP000298138"/>
    </source>
</evidence>
<evidence type="ECO:0000313" key="1">
    <source>
        <dbReference type="EMBL" id="TGZ82389.1"/>
    </source>
</evidence>
<keyword evidence="2" id="KW-1185">Reference proteome</keyword>
<name>A0A4S2MZX8_9PEZI</name>
<proteinExistence type="predicted"/>
<sequence length="176" mass="19075">MHLTLHHASSFSSILSHVTPTSLLLLCSDPTPALSSTPPTLTLSVLSQTSATRVVILPSIPHLRAYLTTLRDETGVDSIIIWGLLEAHRDTEDGLEWTAQGLGRTLGSLVEAIGRYEGKVKGILVEWDGGDENGEKVMWDLMDVDVLRGGGGGTVKIRRVLERWGMCGEDWVGDTS</sequence>
<dbReference type="AlphaFoldDB" id="A0A4S2MZX8"/>
<dbReference type="EMBL" id="ML220115">
    <property type="protein sequence ID" value="TGZ82389.1"/>
    <property type="molecule type" value="Genomic_DNA"/>
</dbReference>
<dbReference type="Proteomes" id="UP000298138">
    <property type="component" value="Unassembled WGS sequence"/>
</dbReference>
<reference evidence="1 2" key="1">
    <citation type="submission" date="2019-04" db="EMBL/GenBank/DDBJ databases">
        <title>Comparative genomics and transcriptomics to analyze fruiting body development in filamentous ascomycetes.</title>
        <authorList>
            <consortium name="DOE Joint Genome Institute"/>
            <person name="Lutkenhaus R."/>
            <person name="Traeger S."/>
            <person name="Breuer J."/>
            <person name="Kuo A."/>
            <person name="Lipzen A."/>
            <person name="Pangilinan J."/>
            <person name="Dilworth D."/>
            <person name="Sandor L."/>
            <person name="Poggeler S."/>
            <person name="Barry K."/>
            <person name="Grigoriev I.V."/>
            <person name="Nowrousian M."/>
        </authorList>
    </citation>
    <scope>NUCLEOTIDE SEQUENCE [LARGE SCALE GENOMIC DNA]</scope>
    <source>
        <strain evidence="1 2">CBS 389.68</strain>
    </source>
</reference>